<keyword evidence="3 8" id="KW-0813">Transport</keyword>
<evidence type="ECO:0000256" key="2">
    <source>
        <dbReference type="ARBA" id="ARBA00010519"/>
    </source>
</evidence>
<comment type="function">
    <text evidence="8">NDH-1 shuttles electrons from NADH, via FMN and iron-sulfur (Fe-S) centers, to quinones in the respiratory chain. The immediate electron acceptor for the enzyme in this species is believed to be ubiquinone. Couples the redox reaction to proton translocation (for every two electrons transferred, four hydrogen ions are translocated across the cytoplasmic membrane), and thus conserves the redox energy in a proton gradient.</text>
</comment>
<comment type="subcellular location">
    <subcellularLocation>
        <location evidence="8">Cell membrane</location>
        <topology evidence="8">Multi-pass membrane protein</topology>
    </subcellularLocation>
    <subcellularLocation>
        <location evidence="1">Membrane</location>
        <topology evidence="1">Multi-pass membrane protein</topology>
    </subcellularLocation>
</comment>
<dbReference type="EMBL" id="FMJC01000001">
    <property type="protein sequence ID" value="SCM70820.1"/>
    <property type="molecule type" value="Genomic_DNA"/>
</dbReference>
<keyword evidence="8" id="KW-1278">Translocase</keyword>
<dbReference type="RefSeq" id="WP_179979483.1">
    <property type="nucleotide sequence ID" value="NZ_LT608333.1"/>
</dbReference>
<keyword evidence="4" id="KW-0997">Cell inner membrane</keyword>
<dbReference type="GO" id="GO:0042773">
    <property type="term" value="P:ATP synthesis coupled electron transport"/>
    <property type="evidence" value="ECO:0007669"/>
    <property type="project" value="InterPro"/>
</dbReference>
<dbReference type="NCBIfam" id="NF004320">
    <property type="entry name" value="PRK05715.1-2"/>
    <property type="match status" value="1"/>
</dbReference>
<dbReference type="InterPro" id="IPR039428">
    <property type="entry name" value="NUOK/Mnh_C1-like"/>
</dbReference>
<comment type="similarity">
    <text evidence="2 8">Belongs to the complex I subunit 4L family.</text>
</comment>
<feature type="transmembrane region" description="Helical" evidence="8">
    <location>
        <begin position="68"/>
        <end position="92"/>
    </location>
</feature>
<evidence type="ECO:0000313" key="9">
    <source>
        <dbReference type="EMBL" id="SCM70820.1"/>
    </source>
</evidence>
<dbReference type="GO" id="GO:0030964">
    <property type="term" value="C:NADH dehydrogenase complex"/>
    <property type="evidence" value="ECO:0007669"/>
    <property type="project" value="TreeGrafter"/>
</dbReference>
<gene>
    <name evidence="8 9" type="primary">nuoK</name>
    <name evidence="9" type="ORF">KL86DES1_10654</name>
</gene>
<dbReference type="Pfam" id="PF00420">
    <property type="entry name" value="Oxidored_q2"/>
    <property type="match status" value="1"/>
</dbReference>
<organism evidence="9">
    <name type="scientific">uncultured Desulfovibrio sp</name>
    <dbReference type="NCBI Taxonomy" id="167968"/>
    <lineage>
        <taxon>Bacteria</taxon>
        <taxon>Pseudomonadati</taxon>
        <taxon>Thermodesulfobacteriota</taxon>
        <taxon>Desulfovibrionia</taxon>
        <taxon>Desulfovibrionales</taxon>
        <taxon>Desulfovibrionaceae</taxon>
        <taxon>Desulfovibrio</taxon>
        <taxon>environmental samples</taxon>
    </lineage>
</organism>
<dbReference type="InterPro" id="IPR001133">
    <property type="entry name" value="NADH_UbQ_OxRdtase_chain4L/K"/>
</dbReference>
<evidence type="ECO:0000256" key="5">
    <source>
        <dbReference type="ARBA" id="ARBA00022692"/>
    </source>
</evidence>
<dbReference type="GO" id="GO:0048038">
    <property type="term" value="F:quinone binding"/>
    <property type="evidence" value="ECO:0007669"/>
    <property type="project" value="UniProtKB-KW"/>
</dbReference>
<name>A0A212KZX3_9BACT</name>
<keyword evidence="8" id="KW-0830">Ubiquinone</keyword>
<feature type="transmembrane region" description="Helical" evidence="8">
    <location>
        <begin position="37"/>
        <end position="56"/>
    </location>
</feature>
<dbReference type="HAMAP" id="MF_01456">
    <property type="entry name" value="NDH1_NuoK"/>
    <property type="match status" value="1"/>
</dbReference>
<evidence type="ECO:0000256" key="1">
    <source>
        <dbReference type="ARBA" id="ARBA00004141"/>
    </source>
</evidence>
<proteinExistence type="inferred from homology"/>
<sequence length="108" mass="11799">MNILNLSQYIETYLFIGAVLFCMGLMGMAFRRTFIGMLIASELILSGASVNFMAFGRFVAQDQTTGQIATLFVMAIAAAEAVVALSIIMVVYRNYRTVDADAPKELKG</sequence>
<comment type="subunit">
    <text evidence="8">NDH-1 is composed of 14 different subunits. Subunits NuoA, H, J, K, L, M, N constitute the membrane sector of the complex.</text>
</comment>
<dbReference type="GO" id="GO:0005886">
    <property type="term" value="C:plasma membrane"/>
    <property type="evidence" value="ECO:0007669"/>
    <property type="project" value="UniProtKB-SubCell"/>
</dbReference>
<accession>A0A212KZX3</accession>
<keyword evidence="8" id="KW-1003">Cell membrane</keyword>
<keyword evidence="8" id="KW-0874">Quinone</keyword>
<keyword evidence="7 8" id="KW-0472">Membrane</keyword>
<evidence type="ECO:0000256" key="3">
    <source>
        <dbReference type="ARBA" id="ARBA00022448"/>
    </source>
</evidence>
<dbReference type="AlphaFoldDB" id="A0A212KZX3"/>
<keyword evidence="6 8" id="KW-1133">Transmembrane helix</keyword>
<dbReference type="PANTHER" id="PTHR11434:SF16">
    <property type="entry name" value="NADH-UBIQUINONE OXIDOREDUCTASE CHAIN 4L"/>
    <property type="match status" value="1"/>
</dbReference>
<reference evidence="9" key="1">
    <citation type="submission" date="2016-08" db="EMBL/GenBank/DDBJ databases">
        <authorList>
            <person name="Seilhamer J.J."/>
        </authorList>
    </citation>
    <scope>NUCLEOTIDE SEQUENCE</scope>
    <source>
        <strain evidence="9">86-1</strain>
    </source>
</reference>
<keyword evidence="5 8" id="KW-0812">Transmembrane</keyword>
<evidence type="ECO:0000256" key="7">
    <source>
        <dbReference type="ARBA" id="ARBA00023136"/>
    </source>
</evidence>
<dbReference type="GO" id="GO:0050136">
    <property type="term" value="F:NADH dehydrogenase (quinone) (non-electrogenic) activity"/>
    <property type="evidence" value="ECO:0007669"/>
    <property type="project" value="UniProtKB-UniRule"/>
</dbReference>
<evidence type="ECO:0000256" key="4">
    <source>
        <dbReference type="ARBA" id="ARBA00022519"/>
    </source>
</evidence>
<feature type="transmembrane region" description="Helical" evidence="8">
    <location>
        <begin position="12"/>
        <end position="30"/>
    </location>
</feature>
<dbReference type="EC" id="7.1.1.-" evidence="8"/>
<keyword evidence="8" id="KW-0520">NAD</keyword>
<evidence type="ECO:0000256" key="6">
    <source>
        <dbReference type="ARBA" id="ARBA00022989"/>
    </source>
</evidence>
<dbReference type="Gene3D" id="1.10.287.3510">
    <property type="match status" value="1"/>
</dbReference>
<protein>
    <recommendedName>
        <fullName evidence="8">NADH-quinone oxidoreductase subunit K</fullName>
        <ecNumber evidence="8">7.1.1.-</ecNumber>
    </recommendedName>
    <alternativeName>
        <fullName evidence="8">NADH dehydrogenase I subunit K</fullName>
    </alternativeName>
    <alternativeName>
        <fullName evidence="8">NDH-1 subunit K</fullName>
    </alternativeName>
</protein>
<dbReference type="PANTHER" id="PTHR11434">
    <property type="entry name" value="NADH-UBIQUINONE OXIDOREDUCTASE SUBUNIT ND4L"/>
    <property type="match status" value="1"/>
</dbReference>
<keyword evidence="9" id="KW-0560">Oxidoreductase</keyword>
<comment type="catalytic activity">
    <reaction evidence="8">
        <text>a quinone + NADH + 5 H(+)(in) = a quinol + NAD(+) + 4 H(+)(out)</text>
        <dbReference type="Rhea" id="RHEA:57888"/>
        <dbReference type="ChEBI" id="CHEBI:15378"/>
        <dbReference type="ChEBI" id="CHEBI:24646"/>
        <dbReference type="ChEBI" id="CHEBI:57540"/>
        <dbReference type="ChEBI" id="CHEBI:57945"/>
        <dbReference type="ChEBI" id="CHEBI:132124"/>
    </reaction>
</comment>
<evidence type="ECO:0000256" key="8">
    <source>
        <dbReference type="HAMAP-Rule" id="MF_01456"/>
    </source>
</evidence>